<gene>
    <name evidence="6" type="ORF">OBRU01_14594</name>
</gene>
<dbReference type="STRING" id="104452.A0A0L7L6H5"/>
<protein>
    <submittedName>
        <fullName evidence="6">Putative ecdysone oxidase</fullName>
    </submittedName>
</protein>
<reference evidence="6 7" key="1">
    <citation type="journal article" date="2015" name="Genome Biol. Evol.">
        <title>The genome of winter moth (Operophtera brumata) provides a genomic perspective on sexual dimorphism and phenology.</title>
        <authorList>
            <person name="Derks M.F."/>
            <person name="Smit S."/>
            <person name="Salis L."/>
            <person name="Schijlen E."/>
            <person name="Bossers A."/>
            <person name="Mateman C."/>
            <person name="Pijl A.S."/>
            <person name="de Ridder D."/>
            <person name="Groenen M.A."/>
            <person name="Visser M.E."/>
            <person name="Megens H.J."/>
        </authorList>
    </citation>
    <scope>NUCLEOTIDE SEQUENCE [LARGE SCALE GENOMIC DNA]</scope>
    <source>
        <strain evidence="6">WM2013NL</strain>
        <tissue evidence="6">Head and thorax</tissue>
    </source>
</reference>
<dbReference type="PANTHER" id="PTHR11552:SF147">
    <property type="entry name" value="CHOLINE DEHYDROGENASE, MITOCHONDRIAL"/>
    <property type="match status" value="1"/>
</dbReference>
<evidence type="ECO:0000256" key="4">
    <source>
        <dbReference type="ARBA" id="ARBA00022827"/>
    </source>
</evidence>
<dbReference type="EMBL" id="JTDY01002689">
    <property type="protein sequence ID" value="KOB70914.1"/>
    <property type="molecule type" value="Genomic_DNA"/>
</dbReference>
<feature type="domain" description="Glucose-methanol-choline oxidoreductase N-terminal" evidence="5">
    <location>
        <begin position="214"/>
        <end position="228"/>
    </location>
</feature>
<evidence type="ECO:0000259" key="5">
    <source>
        <dbReference type="PROSITE" id="PS00624"/>
    </source>
</evidence>
<keyword evidence="7" id="KW-1185">Reference proteome</keyword>
<dbReference type="InterPro" id="IPR036188">
    <property type="entry name" value="FAD/NAD-bd_sf"/>
</dbReference>
<dbReference type="AlphaFoldDB" id="A0A0L7L6H5"/>
<accession>A0A0L7L6H5</accession>
<name>A0A0L7L6H5_OPEBR</name>
<dbReference type="PIRSF" id="PIRSF000137">
    <property type="entry name" value="Alcohol_oxidase"/>
    <property type="match status" value="1"/>
</dbReference>
<dbReference type="SUPFAM" id="SSF54373">
    <property type="entry name" value="FAD-linked reductases, C-terminal domain"/>
    <property type="match status" value="1"/>
</dbReference>
<dbReference type="Pfam" id="PF00732">
    <property type="entry name" value="GMC_oxred_N"/>
    <property type="match status" value="1"/>
</dbReference>
<dbReference type="GO" id="GO:0050660">
    <property type="term" value="F:flavin adenine dinucleotide binding"/>
    <property type="evidence" value="ECO:0007669"/>
    <property type="project" value="InterPro"/>
</dbReference>
<dbReference type="InterPro" id="IPR007867">
    <property type="entry name" value="GMC_OxRtase_C"/>
</dbReference>
<dbReference type="PROSITE" id="PS00624">
    <property type="entry name" value="GMC_OXRED_2"/>
    <property type="match status" value="1"/>
</dbReference>
<dbReference type="SUPFAM" id="SSF51905">
    <property type="entry name" value="FAD/NAD(P)-binding domain"/>
    <property type="match status" value="1"/>
</dbReference>
<dbReference type="PANTHER" id="PTHR11552">
    <property type="entry name" value="GLUCOSE-METHANOL-CHOLINE GMC OXIDOREDUCTASE"/>
    <property type="match status" value="1"/>
</dbReference>
<dbReference type="Gene3D" id="3.30.560.10">
    <property type="entry name" value="Glucose Oxidase, domain 3"/>
    <property type="match status" value="1"/>
</dbReference>
<keyword evidence="4" id="KW-0274">FAD</keyword>
<evidence type="ECO:0000313" key="7">
    <source>
        <dbReference type="Proteomes" id="UP000037510"/>
    </source>
</evidence>
<dbReference type="Gene3D" id="3.50.50.60">
    <property type="entry name" value="FAD/NAD(P)-binding domain"/>
    <property type="match status" value="1"/>
</dbReference>
<evidence type="ECO:0000313" key="6">
    <source>
        <dbReference type="EMBL" id="KOB70914.1"/>
    </source>
</evidence>
<comment type="similarity">
    <text evidence="2">Belongs to the GMC oxidoreductase family.</text>
</comment>
<keyword evidence="3" id="KW-0285">Flavoprotein</keyword>
<evidence type="ECO:0000256" key="3">
    <source>
        <dbReference type="ARBA" id="ARBA00022630"/>
    </source>
</evidence>
<comment type="caution">
    <text evidence="6">The sequence shown here is derived from an EMBL/GenBank/DDBJ whole genome shotgun (WGS) entry which is preliminary data.</text>
</comment>
<dbReference type="GO" id="GO:0016614">
    <property type="term" value="F:oxidoreductase activity, acting on CH-OH group of donors"/>
    <property type="evidence" value="ECO:0007669"/>
    <property type="project" value="InterPro"/>
</dbReference>
<evidence type="ECO:0000256" key="1">
    <source>
        <dbReference type="ARBA" id="ARBA00001974"/>
    </source>
</evidence>
<evidence type="ECO:0000256" key="2">
    <source>
        <dbReference type="ARBA" id="ARBA00010790"/>
    </source>
</evidence>
<dbReference type="Proteomes" id="UP000037510">
    <property type="component" value="Unassembled WGS sequence"/>
</dbReference>
<proteinExistence type="inferred from homology"/>
<comment type="cofactor">
    <cofactor evidence="1">
        <name>FAD</name>
        <dbReference type="ChEBI" id="CHEBI:57692"/>
    </cofactor>
</comment>
<sequence>MLATRLPDWNHFTEDDGFSSQAHKTKTIRSIRGKMLGGSSASNFMFYVRGNGADYENWVAQGNDGWDWDTVTHYFKKSERLNDSHILNSHTADLHSDDGYLGVSRSMWEDDAMTALYFKAFEENGHEYHEDTNGYQQNGYSHPLFTIHGNLRQSTGLAFLKSAAERPNLYILKNSHASKVIFDESKRAVGVEIKLPDGNIINVKAKKEVILSAGALSSPQLLMLSGVGPKEHLKELNLDVVIDSPNVGENLQDHMIVPILLTGRRNLLSVVDNVDILRNLDKFPAPSMIGFAAVDKKQTYPDYQVTAVPMPTAGLTHILMCSELIELDDRICTAMSKQSLKRETLFALLTLLRPESRGKVRLRSADPEETAAVYTGFFSNLDDMDNFARYVEDYISVVNTTTLKSVGSEVVDLHVKQCEDLPFGSHEYWKCYVLNLAGTMYHPSGTCAMGPEGLGVVDTRLRVRGAGGLRVVDASVMPSIVRGNTNAPTIMIAEKAADMIKLDHGIEVI</sequence>
<organism evidence="6 7">
    <name type="scientific">Operophtera brumata</name>
    <name type="common">Winter moth</name>
    <name type="synonym">Phalaena brumata</name>
    <dbReference type="NCBI Taxonomy" id="104452"/>
    <lineage>
        <taxon>Eukaryota</taxon>
        <taxon>Metazoa</taxon>
        <taxon>Ecdysozoa</taxon>
        <taxon>Arthropoda</taxon>
        <taxon>Hexapoda</taxon>
        <taxon>Insecta</taxon>
        <taxon>Pterygota</taxon>
        <taxon>Neoptera</taxon>
        <taxon>Endopterygota</taxon>
        <taxon>Lepidoptera</taxon>
        <taxon>Glossata</taxon>
        <taxon>Ditrysia</taxon>
        <taxon>Geometroidea</taxon>
        <taxon>Geometridae</taxon>
        <taxon>Larentiinae</taxon>
        <taxon>Operophtera</taxon>
    </lineage>
</organism>
<dbReference type="InterPro" id="IPR012132">
    <property type="entry name" value="GMC_OxRdtase"/>
</dbReference>
<dbReference type="InterPro" id="IPR000172">
    <property type="entry name" value="GMC_OxRdtase_N"/>
</dbReference>
<dbReference type="Pfam" id="PF05199">
    <property type="entry name" value="GMC_oxred_C"/>
    <property type="match status" value="1"/>
</dbReference>